<evidence type="ECO:0008006" key="3">
    <source>
        <dbReference type="Google" id="ProtNLM"/>
    </source>
</evidence>
<comment type="caution">
    <text evidence="1">The sequence shown here is derived from an EMBL/GenBank/DDBJ whole genome shotgun (WGS) entry which is preliminary data.</text>
</comment>
<protein>
    <recommendedName>
        <fullName evidence="3">Microcin J25-processing protein McjB C-terminal domain-containing protein</fullName>
    </recommendedName>
</protein>
<reference evidence="1" key="1">
    <citation type="submission" date="2017-01" db="EMBL/GenBank/DDBJ databases">
        <authorList>
            <person name="Lo R."/>
        </authorList>
    </citation>
    <scope>NUCLEOTIDE SEQUENCE</scope>
    <source>
        <strain evidence="1">537</strain>
    </source>
</reference>
<dbReference type="EMBL" id="MTJS01000008">
    <property type="protein sequence ID" value="PFG87325.1"/>
    <property type="molecule type" value="Genomic_DNA"/>
</dbReference>
<organism evidence="1 2">
    <name type="scientific">Lactococcus lactis</name>
    <dbReference type="NCBI Taxonomy" id="1358"/>
    <lineage>
        <taxon>Bacteria</taxon>
        <taxon>Bacillati</taxon>
        <taxon>Bacillota</taxon>
        <taxon>Bacilli</taxon>
        <taxon>Lactobacillales</taxon>
        <taxon>Streptococcaceae</taxon>
        <taxon>Lactococcus</taxon>
    </lineage>
</organism>
<proteinExistence type="predicted"/>
<evidence type="ECO:0000313" key="1">
    <source>
        <dbReference type="EMBL" id="PFG87325.1"/>
    </source>
</evidence>
<dbReference type="RefSeq" id="WP_098394279.1">
    <property type="nucleotide sequence ID" value="NZ_JAOWLS010000008.1"/>
</dbReference>
<name>A0AAP8JCH8_9LACT</name>
<evidence type="ECO:0000313" key="2">
    <source>
        <dbReference type="Proteomes" id="UP000225275"/>
    </source>
</evidence>
<sequence>MKKLNLGYNRIILSEGCDRNMSKALESVWTVMEGSNWLGACHATTSIIYILLAELGYEPEIYIGELTLPGSFHKFDHSWIEVNGKVIDLAIALPLNQVGRQEPVVMGREVISSKVPNMKYKSQNFPPNFDYQAQKVKDVSIYKYLEEAPEQIYEYFNKILQDVIPNLSKDDIKEKYSDTYRQVK</sequence>
<dbReference type="AlphaFoldDB" id="A0AAP8JCH8"/>
<gene>
    <name evidence="1" type="ORF">BW154_12755</name>
</gene>
<dbReference type="Proteomes" id="UP000225275">
    <property type="component" value="Unassembled WGS sequence"/>
</dbReference>
<accession>A0AAP8JCH8</accession>
<reference evidence="1" key="2">
    <citation type="journal article" date="2018" name="Food Control">
        <title>Characterization of Lactococcus lactis isolates from herbs, fruits and vegetables for use as biopreservatives against Listeria monocytogenes in cheese.</title>
        <authorList>
            <person name="Ho V."/>
            <person name="Lo R."/>
            <person name="Bansal N."/>
            <person name="Turner M.S."/>
        </authorList>
    </citation>
    <scope>NUCLEOTIDE SEQUENCE</scope>
    <source>
        <strain evidence="1">537</strain>
    </source>
</reference>